<dbReference type="Proteomes" id="UP001177260">
    <property type="component" value="Unassembled WGS sequence"/>
</dbReference>
<protein>
    <submittedName>
        <fullName evidence="1">Uncharacterized protein</fullName>
    </submittedName>
</protein>
<evidence type="ECO:0000313" key="1">
    <source>
        <dbReference type="EMBL" id="KAK1140158.1"/>
    </source>
</evidence>
<dbReference type="EMBL" id="JAOPJF010000089">
    <property type="protein sequence ID" value="KAK1140158.1"/>
    <property type="molecule type" value="Genomic_DNA"/>
</dbReference>
<name>A0ACC3ARS4_9EURO</name>
<sequence>MTDLKLLQHFMSNVSGKLSFSPGKTRAWKIIIPEIAAENEYIMHLLLALTGLDMLCEEDTPSSSSSISEHQSPLEQQHNANNGPGSHDRYLHTVIEHHQKGIQGFIRELGTLSESNAETVFAGSLLLVAFAFASLRVKNLDLTVSEPETNTGSTSYDTLSPDSAILNRPRLDWLYLVRGLTSVVEQQWTKLRTGPLRQMLVFSNAKDGEVLGNLLDIVPGNLPHRMACFAQGAHQAITRLKAFSKGLKSIVSPTANDSNAQSQETRDQTGGRLTQSELIEEQESTISILDTVYSRIKAVLLFSDSGTKGSAHADLQGELEDAAIMAWPHMFPHGFITSLEAREELETLRCQSFVILAHYYIIGALFETLWYATGSFEREIMKIHDLARSTGDSQLVSLMQFPMEVIAARSGTTQP</sequence>
<reference evidence="1 2" key="1">
    <citation type="journal article" date="2023" name="ACS Omega">
        <title>Identification of the Neoaspergillic Acid Biosynthesis Gene Cluster by Establishing an In Vitro CRISPR-Ribonucleoprotein Genetic System in Aspergillus melleus.</title>
        <authorList>
            <person name="Yuan B."/>
            <person name="Grau M.F."/>
            <person name="Murata R.M."/>
            <person name="Torok T."/>
            <person name="Venkateswaran K."/>
            <person name="Stajich J.E."/>
            <person name="Wang C.C.C."/>
        </authorList>
    </citation>
    <scope>NUCLEOTIDE SEQUENCE [LARGE SCALE GENOMIC DNA]</scope>
    <source>
        <strain evidence="1 2">IMV 1140</strain>
    </source>
</reference>
<evidence type="ECO:0000313" key="2">
    <source>
        <dbReference type="Proteomes" id="UP001177260"/>
    </source>
</evidence>
<organism evidence="1 2">
    <name type="scientific">Aspergillus melleus</name>
    <dbReference type="NCBI Taxonomy" id="138277"/>
    <lineage>
        <taxon>Eukaryota</taxon>
        <taxon>Fungi</taxon>
        <taxon>Dikarya</taxon>
        <taxon>Ascomycota</taxon>
        <taxon>Pezizomycotina</taxon>
        <taxon>Eurotiomycetes</taxon>
        <taxon>Eurotiomycetidae</taxon>
        <taxon>Eurotiales</taxon>
        <taxon>Aspergillaceae</taxon>
        <taxon>Aspergillus</taxon>
        <taxon>Aspergillus subgen. Circumdati</taxon>
    </lineage>
</organism>
<proteinExistence type="predicted"/>
<keyword evidence="2" id="KW-1185">Reference proteome</keyword>
<accession>A0ACC3ARS4</accession>
<gene>
    <name evidence="1" type="ORF">N8T08_010635</name>
</gene>
<comment type="caution">
    <text evidence="1">The sequence shown here is derived from an EMBL/GenBank/DDBJ whole genome shotgun (WGS) entry which is preliminary data.</text>
</comment>